<dbReference type="GeneID" id="6077732"/>
<feature type="compositionally biased region" description="Polar residues" evidence="1">
    <location>
        <begin position="47"/>
        <end position="81"/>
    </location>
</feature>
<feature type="region of interest" description="Disordered" evidence="1">
    <location>
        <begin position="141"/>
        <end position="188"/>
    </location>
</feature>
<protein>
    <submittedName>
        <fullName evidence="2">Predicted protein</fullName>
    </submittedName>
</protein>
<dbReference type="InParanoid" id="B0DDL3"/>
<dbReference type="HOGENOM" id="CLU_897338_0_0_1"/>
<reference evidence="2 3" key="1">
    <citation type="journal article" date="2008" name="Nature">
        <title>The genome of Laccaria bicolor provides insights into mycorrhizal symbiosis.</title>
        <authorList>
            <person name="Martin F."/>
            <person name="Aerts A."/>
            <person name="Ahren D."/>
            <person name="Brun A."/>
            <person name="Danchin E.G.J."/>
            <person name="Duchaussoy F."/>
            <person name="Gibon J."/>
            <person name="Kohler A."/>
            <person name="Lindquist E."/>
            <person name="Pereda V."/>
            <person name="Salamov A."/>
            <person name="Shapiro H.J."/>
            <person name="Wuyts J."/>
            <person name="Blaudez D."/>
            <person name="Buee M."/>
            <person name="Brokstein P."/>
            <person name="Canbaeck B."/>
            <person name="Cohen D."/>
            <person name="Courty P.E."/>
            <person name="Coutinho P.M."/>
            <person name="Delaruelle C."/>
            <person name="Detter J.C."/>
            <person name="Deveau A."/>
            <person name="DiFazio S."/>
            <person name="Duplessis S."/>
            <person name="Fraissinet-Tachet L."/>
            <person name="Lucic E."/>
            <person name="Frey-Klett P."/>
            <person name="Fourrey C."/>
            <person name="Feussner I."/>
            <person name="Gay G."/>
            <person name="Grimwood J."/>
            <person name="Hoegger P.J."/>
            <person name="Jain P."/>
            <person name="Kilaru S."/>
            <person name="Labbe J."/>
            <person name="Lin Y.C."/>
            <person name="Legue V."/>
            <person name="Le Tacon F."/>
            <person name="Marmeisse R."/>
            <person name="Melayah D."/>
            <person name="Montanini B."/>
            <person name="Muratet M."/>
            <person name="Nehls U."/>
            <person name="Niculita-Hirzel H."/>
            <person name="Oudot-Le Secq M.P."/>
            <person name="Peter M."/>
            <person name="Quesneville H."/>
            <person name="Rajashekar B."/>
            <person name="Reich M."/>
            <person name="Rouhier N."/>
            <person name="Schmutz J."/>
            <person name="Yin T."/>
            <person name="Chalot M."/>
            <person name="Henrissat B."/>
            <person name="Kuees U."/>
            <person name="Lucas S."/>
            <person name="Van de Peer Y."/>
            <person name="Podila G.K."/>
            <person name="Polle A."/>
            <person name="Pukkila P.J."/>
            <person name="Richardson P.M."/>
            <person name="Rouze P."/>
            <person name="Sanders I.R."/>
            <person name="Stajich J.E."/>
            <person name="Tunlid A."/>
            <person name="Tuskan G."/>
            <person name="Grigoriev I.V."/>
        </authorList>
    </citation>
    <scope>NUCLEOTIDE SEQUENCE [LARGE SCALE GENOMIC DNA]</scope>
    <source>
        <strain evidence="3">S238N-H82 / ATCC MYA-4686</strain>
    </source>
</reference>
<name>B0DDL3_LACBS</name>
<evidence type="ECO:0000313" key="2">
    <source>
        <dbReference type="EMBL" id="EDR07108.1"/>
    </source>
</evidence>
<sequence length="336" mass="37204">MCELCPTSYSVTYCDVPSIVNASESTSPPCRRDATSCNVHHRKQPSLLKTDNNRLTNHTPRRQQPQNGNQCPSSNIQPNTTAHEKRRTTPQATSGPRPPKNDDKQEQVRPRCSQRCGNYVSQPDDDDDVIVIVIISCEPRTGANQGRDEDTEGRKTDDDEGEQMKDDDDDIHNGKRTTTTAHPEARDHHLHTAMRAKYPSLTAHHPLPLSLTSHYSLPLTAHHPSTSLPTTLTPTSLSLPTTLTPLLHCPLPLSFTAYHLSPLIGYYPLSPIAYHPLAPSLIAYHPFPSPPLFPSLPTTPLSLLTTPSPLPHCPPLSPLFLTAYHPPHSLFPLYNI</sequence>
<feature type="compositionally biased region" description="Basic and acidic residues" evidence="1">
    <location>
        <begin position="146"/>
        <end position="157"/>
    </location>
</feature>
<dbReference type="KEGG" id="lbc:LACBIDRAFT_328050"/>
<dbReference type="RefSeq" id="XP_001882039.1">
    <property type="nucleotide sequence ID" value="XM_001882004.1"/>
</dbReference>
<feature type="region of interest" description="Disordered" evidence="1">
    <location>
        <begin position="22"/>
        <end position="124"/>
    </location>
</feature>
<feature type="compositionally biased region" description="Acidic residues" evidence="1">
    <location>
        <begin position="158"/>
        <end position="170"/>
    </location>
</feature>
<evidence type="ECO:0000313" key="3">
    <source>
        <dbReference type="Proteomes" id="UP000001194"/>
    </source>
</evidence>
<feature type="compositionally biased region" description="Basic and acidic residues" evidence="1">
    <location>
        <begin position="99"/>
        <end position="109"/>
    </location>
</feature>
<proteinExistence type="predicted"/>
<organism evidence="3">
    <name type="scientific">Laccaria bicolor (strain S238N-H82 / ATCC MYA-4686)</name>
    <name type="common">Bicoloured deceiver</name>
    <name type="synonym">Laccaria laccata var. bicolor</name>
    <dbReference type="NCBI Taxonomy" id="486041"/>
    <lineage>
        <taxon>Eukaryota</taxon>
        <taxon>Fungi</taxon>
        <taxon>Dikarya</taxon>
        <taxon>Basidiomycota</taxon>
        <taxon>Agaricomycotina</taxon>
        <taxon>Agaricomycetes</taxon>
        <taxon>Agaricomycetidae</taxon>
        <taxon>Agaricales</taxon>
        <taxon>Agaricineae</taxon>
        <taxon>Hydnangiaceae</taxon>
        <taxon>Laccaria</taxon>
    </lineage>
</organism>
<dbReference type="Proteomes" id="UP000001194">
    <property type="component" value="Unassembled WGS sequence"/>
</dbReference>
<accession>B0DDL3</accession>
<keyword evidence="3" id="KW-1185">Reference proteome</keyword>
<dbReference type="AlphaFoldDB" id="B0DDL3"/>
<gene>
    <name evidence="2" type="ORF">LACBIDRAFT_328050</name>
</gene>
<dbReference type="EMBL" id="DS547105">
    <property type="protein sequence ID" value="EDR07108.1"/>
    <property type="molecule type" value="Genomic_DNA"/>
</dbReference>
<evidence type="ECO:0000256" key="1">
    <source>
        <dbReference type="SAM" id="MobiDB-lite"/>
    </source>
</evidence>